<dbReference type="EMBL" id="KN822197">
    <property type="protein sequence ID" value="KIM52859.1"/>
    <property type="molecule type" value="Genomic_DNA"/>
</dbReference>
<dbReference type="Pfam" id="PF18759">
    <property type="entry name" value="Plavaka"/>
    <property type="match status" value="1"/>
</dbReference>
<sequence>MDVEVGAVESGVDAEYFLHAACVYDGGLTFMDQFDTDLFSALRRSNLFYPFASQHDWELGSWLLRSGLSLVAIDKFLSLELIRSLPLSFRTAKELCGQAELLPLGPHWQSMVIPTSFHTKSLAVLYWHDPLECIATILNNPLLHRLVDFVPYKEYSLPTMRRRYSEWITGDNAWNIQSQLPKGVGTILSSDKTNISAMTSDHCESK</sequence>
<evidence type="ECO:0000313" key="1">
    <source>
        <dbReference type="EMBL" id="KIM52859.1"/>
    </source>
</evidence>
<proteinExistence type="predicted"/>
<dbReference type="Proteomes" id="UP000053989">
    <property type="component" value="Unassembled WGS sequence"/>
</dbReference>
<keyword evidence="2" id="KW-1185">Reference proteome</keyword>
<evidence type="ECO:0000313" key="2">
    <source>
        <dbReference type="Proteomes" id="UP000053989"/>
    </source>
</evidence>
<dbReference type="InterPro" id="IPR041078">
    <property type="entry name" value="Plavaka"/>
</dbReference>
<dbReference type="InParanoid" id="A0A0C3D8Y3"/>
<organism evidence="1 2">
    <name type="scientific">Scleroderma citrinum Foug A</name>
    <dbReference type="NCBI Taxonomy" id="1036808"/>
    <lineage>
        <taxon>Eukaryota</taxon>
        <taxon>Fungi</taxon>
        <taxon>Dikarya</taxon>
        <taxon>Basidiomycota</taxon>
        <taxon>Agaricomycotina</taxon>
        <taxon>Agaricomycetes</taxon>
        <taxon>Agaricomycetidae</taxon>
        <taxon>Boletales</taxon>
        <taxon>Sclerodermatineae</taxon>
        <taxon>Sclerodermataceae</taxon>
        <taxon>Scleroderma</taxon>
    </lineage>
</organism>
<dbReference type="STRING" id="1036808.A0A0C3D8Y3"/>
<accession>A0A0C3D8Y3</accession>
<protein>
    <submittedName>
        <fullName evidence="1">Uncharacterized protein</fullName>
    </submittedName>
</protein>
<dbReference type="AlphaFoldDB" id="A0A0C3D8Y3"/>
<dbReference type="HOGENOM" id="CLU_006344_2_1_1"/>
<gene>
    <name evidence="1" type="ORF">SCLCIDRAFT_140156</name>
</gene>
<reference evidence="1 2" key="1">
    <citation type="submission" date="2014-04" db="EMBL/GenBank/DDBJ databases">
        <authorList>
            <consortium name="DOE Joint Genome Institute"/>
            <person name="Kuo A."/>
            <person name="Kohler A."/>
            <person name="Nagy L.G."/>
            <person name="Floudas D."/>
            <person name="Copeland A."/>
            <person name="Barry K.W."/>
            <person name="Cichocki N."/>
            <person name="Veneault-Fourrey C."/>
            <person name="LaButti K."/>
            <person name="Lindquist E.A."/>
            <person name="Lipzen A."/>
            <person name="Lundell T."/>
            <person name="Morin E."/>
            <person name="Murat C."/>
            <person name="Sun H."/>
            <person name="Tunlid A."/>
            <person name="Henrissat B."/>
            <person name="Grigoriev I.V."/>
            <person name="Hibbett D.S."/>
            <person name="Martin F."/>
            <person name="Nordberg H.P."/>
            <person name="Cantor M.N."/>
            <person name="Hua S.X."/>
        </authorList>
    </citation>
    <scope>NUCLEOTIDE SEQUENCE [LARGE SCALE GENOMIC DNA]</scope>
    <source>
        <strain evidence="1 2">Foug A</strain>
    </source>
</reference>
<name>A0A0C3D8Y3_9AGAM</name>
<dbReference type="OrthoDB" id="2688393at2759"/>
<reference evidence="2" key="2">
    <citation type="submission" date="2015-01" db="EMBL/GenBank/DDBJ databases">
        <title>Evolutionary Origins and Diversification of the Mycorrhizal Mutualists.</title>
        <authorList>
            <consortium name="DOE Joint Genome Institute"/>
            <consortium name="Mycorrhizal Genomics Consortium"/>
            <person name="Kohler A."/>
            <person name="Kuo A."/>
            <person name="Nagy L.G."/>
            <person name="Floudas D."/>
            <person name="Copeland A."/>
            <person name="Barry K.W."/>
            <person name="Cichocki N."/>
            <person name="Veneault-Fourrey C."/>
            <person name="LaButti K."/>
            <person name="Lindquist E.A."/>
            <person name="Lipzen A."/>
            <person name="Lundell T."/>
            <person name="Morin E."/>
            <person name="Murat C."/>
            <person name="Riley R."/>
            <person name="Ohm R."/>
            <person name="Sun H."/>
            <person name="Tunlid A."/>
            <person name="Henrissat B."/>
            <person name="Grigoriev I.V."/>
            <person name="Hibbett D.S."/>
            <person name="Martin F."/>
        </authorList>
    </citation>
    <scope>NUCLEOTIDE SEQUENCE [LARGE SCALE GENOMIC DNA]</scope>
    <source>
        <strain evidence="2">Foug A</strain>
    </source>
</reference>